<dbReference type="RefSeq" id="WP_344872862.1">
    <property type="nucleotide sequence ID" value="NZ_BAAAZP010000009.1"/>
</dbReference>
<gene>
    <name evidence="2" type="ORF">GCM10022224_007000</name>
</gene>
<dbReference type="Pfam" id="PF19806">
    <property type="entry name" value="DUF6289"/>
    <property type="match status" value="1"/>
</dbReference>
<evidence type="ECO:0000256" key="1">
    <source>
        <dbReference type="SAM" id="SignalP"/>
    </source>
</evidence>
<name>A0ABP7B379_9ACTN</name>
<feature type="chain" id="PRO_5045472122" description="Peptidase inhibitor family I36" evidence="1">
    <location>
        <begin position="27"/>
        <end position="77"/>
    </location>
</feature>
<keyword evidence="1" id="KW-0732">Signal</keyword>
<feature type="signal peptide" evidence="1">
    <location>
        <begin position="1"/>
        <end position="26"/>
    </location>
</feature>
<accession>A0ABP7B379</accession>
<protein>
    <recommendedName>
        <fullName evidence="4">Peptidase inhibitor family I36</fullName>
    </recommendedName>
</protein>
<dbReference type="EMBL" id="BAAAZP010000009">
    <property type="protein sequence ID" value="GAA3646806.1"/>
    <property type="molecule type" value="Genomic_DNA"/>
</dbReference>
<sequence>MIRRALLATILGLAAVTAVTTGPAQARACQLSYTCVTTYYSDSAHTTVVGGKFEDCEGNTSTWGVRTGYLTFDESPC</sequence>
<keyword evidence="3" id="KW-1185">Reference proteome</keyword>
<evidence type="ECO:0000313" key="2">
    <source>
        <dbReference type="EMBL" id="GAA3646806.1"/>
    </source>
</evidence>
<organism evidence="2 3">
    <name type="scientific">Nonomuraea antimicrobica</name>
    <dbReference type="NCBI Taxonomy" id="561173"/>
    <lineage>
        <taxon>Bacteria</taxon>
        <taxon>Bacillati</taxon>
        <taxon>Actinomycetota</taxon>
        <taxon>Actinomycetes</taxon>
        <taxon>Streptosporangiales</taxon>
        <taxon>Streptosporangiaceae</taxon>
        <taxon>Nonomuraea</taxon>
    </lineage>
</organism>
<evidence type="ECO:0000313" key="3">
    <source>
        <dbReference type="Proteomes" id="UP001500902"/>
    </source>
</evidence>
<reference evidence="3" key="1">
    <citation type="journal article" date="2019" name="Int. J. Syst. Evol. Microbiol.">
        <title>The Global Catalogue of Microorganisms (GCM) 10K type strain sequencing project: providing services to taxonomists for standard genome sequencing and annotation.</title>
        <authorList>
            <consortium name="The Broad Institute Genomics Platform"/>
            <consortium name="The Broad Institute Genome Sequencing Center for Infectious Disease"/>
            <person name="Wu L."/>
            <person name="Ma J."/>
        </authorList>
    </citation>
    <scope>NUCLEOTIDE SEQUENCE [LARGE SCALE GENOMIC DNA]</scope>
    <source>
        <strain evidence="3">JCM 16904</strain>
    </source>
</reference>
<proteinExistence type="predicted"/>
<dbReference type="InterPro" id="IPR046256">
    <property type="entry name" value="DUF6289"/>
</dbReference>
<comment type="caution">
    <text evidence="2">The sequence shown here is derived from an EMBL/GenBank/DDBJ whole genome shotgun (WGS) entry which is preliminary data.</text>
</comment>
<dbReference type="Proteomes" id="UP001500902">
    <property type="component" value="Unassembled WGS sequence"/>
</dbReference>
<evidence type="ECO:0008006" key="4">
    <source>
        <dbReference type="Google" id="ProtNLM"/>
    </source>
</evidence>